<sequence>MQKSAAGMVMGLLLGGTFIGIALYLLFFPDISPAGMKEDLRLYALLTGAYGIWRLIRVWLVWRAGEEPYNDQDE</sequence>
<feature type="transmembrane region" description="Helical" evidence="1">
    <location>
        <begin position="6"/>
        <end position="28"/>
    </location>
</feature>
<organism evidence="2 3">
    <name type="scientific">Pelodictyon phaeoclathratiforme (strain DSM 5477 / BU-1)</name>
    <dbReference type="NCBI Taxonomy" id="324925"/>
    <lineage>
        <taxon>Bacteria</taxon>
        <taxon>Pseudomonadati</taxon>
        <taxon>Chlorobiota</taxon>
        <taxon>Chlorobiia</taxon>
        <taxon>Chlorobiales</taxon>
        <taxon>Chlorobiaceae</taxon>
        <taxon>Chlorobium/Pelodictyon group</taxon>
        <taxon>Pelodictyon</taxon>
    </lineage>
</organism>
<keyword evidence="1" id="KW-0812">Transmembrane</keyword>
<proteinExistence type="predicted"/>
<dbReference type="Proteomes" id="UP000002724">
    <property type="component" value="Chromosome"/>
</dbReference>
<keyword evidence="3" id="KW-1185">Reference proteome</keyword>
<dbReference type="RefSeq" id="WP_012507526.1">
    <property type="nucleotide sequence ID" value="NC_011060.1"/>
</dbReference>
<evidence type="ECO:0000256" key="1">
    <source>
        <dbReference type="SAM" id="Phobius"/>
    </source>
</evidence>
<protein>
    <submittedName>
        <fullName evidence="2">Uncharacterized protein</fullName>
    </submittedName>
</protein>
<reference evidence="2 3" key="1">
    <citation type="submission" date="2008-06" db="EMBL/GenBank/DDBJ databases">
        <title>Complete sequence of Pelodictyon phaeoclathratiforme BU-1.</title>
        <authorList>
            <consortium name="US DOE Joint Genome Institute"/>
            <person name="Lucas S."/>
            <person name="Copeland A."/>
            <person name="Lapidus A."/>
            <person name="Glavina del Rio T."/>
            <person name="Dalin E."/>
            <person name="Tice H."/>
            <person name="Bruce D."/>
            <person name="Goodwin L."/>
            <person name="Pitluck S."/>
            <person name="Schmutz J."/>
            <person name="Larimer F."/>
            <person name="Land M."/>
            <person name="Hauser L."/>
            <person name="Kyrpides N."/>
            <person name="Mikhailova N."/>
            <person name="Liu Z."/>
            <person name="Li T."/>
            <person name="Zhao F."/>
            <person name="Overmann J."/>
            <person name="Bryant D.A."/>
            <person name="Richardson P."/>
        </authorList>
    </citation>
    <scope>NUCLEOTIDE SEQUENCE [LARGE SCALE GENOMIC DNA]</scope>
    <source>
        <strain evidence="3">DSM 5477 / BU-1</strain>
    </source>
</reference>
<dbReference type="AlphaFoldDB" id="B4SE40"/>
<evidence type="ECO:0000313" key="2">
    <source>
        <dbReference type="EMBL" id="ACF43031.1"/>
    </source>
</evidence>
<feature type="transmembrane region" description="Helical" evidence="1">
    <location>
        <begin position="40"/>
        <end position="62"/>
    </location>
</feature>
<dbReference type="HOGENOM" id="CLU_2768300_0_0_10"/>
<accession>B4SE40</accession>
<keyword evidence="1" id="KW-1133">Transmembrane helix</keyword>
<dbReference type="STRING" id="324925.Ppha_0736"/>
<gene>
    <name evidence="2" type="ordered locus">Ppha_0736</name>
</gene>
<evidence type="ECO:0000313" key="3">
    <source>
        <dbReference type="Proteomes" id="UP000002724"/>
    </source>
</evidence>
<dbReference type="OrthoDB" id="598174at2"/>
<dbReference type="EMBL" id="CP001110">
    <property type="protein sequence ID" value="ACF43031.1"/>
    <property type="molecule type" value="Genomic_DNA"/>
</dbReference>
<keyword evidence="1" id="KW-0472">Membrane</keyword>
<dbReference type="KEGG" id="pph:Ppha_0736"/>
<name>B4SE40_PELPB</name>